<dbReference type="Proteomes" id="UP000006324">
    <property type="component" value="Unassembled WGS sequence"/>
</dbReference>
<proteinExistence type="predicted"/>
<accession>A0A0F6HAG9</accession>
<dbReference type="EMBL" id="AHNQ02000025">
    <property type="protein sequence ID" value="EKO25269.1"/>
    <property type="molecule type" value="Genomic_DNA"/>
</dbReference>
<dbReference type="AlphaFoldDB" id="A0A0F6HAG9"/>
<gene>
    <name evidence="1" type="ORF">LEP1GSC104_3608</name>
</gene>
<organism evidence="1 2">
    <name type="scientific">Leptospira interrogans str. UI 12621</name>
    <dbReference type="NCBI Taxonomy" id="1049937"/>
    <lineage>
        <taxon>Bacteria</taxon>
        <taxon>Pseudomonadati</taxon>
        <taxon>Spirochaetota</taxon>
        <taxon>Spirochaetia</taxon>
        <taxon>Leptospirales</taxon>
        <taxon>Leptospiraceae</taxon>
        <taxon>Leptospira</taxon>
    </lineage>
</organism>
<name>A0A0F6HAG9_LEPIR</name>
<reference evidence="1 2" key="1">
    <citation type="submission" date="2012-09" db="EMBL/GenBank/DDBJ databases">
        <authorList>
            <person name="Harkins D.M."/>
            <person name="Durkin A.S."/>
            <person name="Brinkac L.M."/>
            <person name="Selengut J.D."/>
            <person name="Sanka R."/>
            <person name="DePew J."/>
            <person name="Purushe J."/>
            <person name="Chanthongthip A."/>
            <person name="Lattana O."/>
            <person name="Phetsouvanh R."/>
            <person name="Newton P.N."/>
            <person name="Vinetz J.M."/>
            <person name="Sutton G.G."/>
            <person name="Nelson W.C."/>
            <person name="Fouts D.E."/>
        </authorList>
    </citation>
    <scope>NUCLEOTIDE SEQUENCE [LARGE SCALE GENOMIC DNA]</scope>
    <source>
        <strain evidence="1 2">UI 12621</strain>
    </source>
</reference>
<protein>
    <submittedName>
        <fullName evidence="1">Uncharacterized protein</fullName>
    </submittedName>
</protein>
<evidence type="ECO:0000313" key="2">
    <source>
        <dbReference type="Proteomes" id="UP000006324"/>
    </source>
</evidence>
<comment type="caution">
    <text evidence="1">The sequence shown here is derived from an EMBL/GenBank/DDBJ whole genome shotgun (WGS) entry which is preliminary data.</text>
</comment>
<evidence type="ECO:0000313" key="1">
    <source>
        <dbReference type="EMBL" id="EKO25269.1"/>
    </source>
</evidence>
<sequence length="58" mass="6365">MVRHFYKAETLELSGRITVPTKFKSIGNFSGGLSNALTINNEILTGKITQGPSLTQRK</sequence>